<dbReference type="EMBL" id="JAGGNH010000001">
    <property type="protein sequence ID" value="KAJ0988645.1"/>
    <property type="molecule type" value="Genomic_DNA"/>
</dbReference>
<reference evidence="7" key="1">
    <citation type="submission" date="2021-03" db="EMBL/GenBank/DDBJ databases">
        <authorList>
            <person name="Li Z."/>
            <person name="Yang C."/>
        </authorList>
    </citation>
    <scope>NUCLEOTIDE SEQUENCE</scope>
    <source>
        <strain evidence="7">Dzin_1.0</strain>
        <tissue evidence="7">Leaf</tissue>
    </source>
</reference>
<dbReference type="PROSITE" id="PS50970">
    <property type="entry name" value="HCY"/>
    <property type="match status" value="1"/>
</dbReference>
<gene>
    <name evidence="7" type="ORF">J5N97_007001</name>
</gene>
<keyword evidence="2" id="KW-0808">Transferase</keyword>
<dbReference type="InterPro" id="IPR003726">
    <property type="entry name" value="HCY_dom"/>
</dbReference>
<dbReference type="Gene3D" id="3.20.20.330">
    <property type="entry name" value="Homocysteine-binding-like domain"/>
    <property type="match status" value="1"/>
</dbReference>
<keyword evidence="4" id="KW-0862">Zinc</keyword>
<dbReference type="GO" id="GO:0008898">
    <property type="term" value="F:S-adenosylmethionine-homocysteine S-methyltransferase activity"/>
    <property type="evidence" value="ECO:0007669"/>
    <property type="project" value="TreeGrafter"/>
</dbReference>
<dbReference type="Proteomes" id="UP001085076">
    <property type="component" value="Miscellaneous, Linkage group lg01"/>
</dbReference>
<comment type="caution">
    <text evidence="5">Lacks conserved residue(s) required for the propagation of feature annotation.</text>
</comment>
<evidence type="ECO:0000313" key="7">
    <source>
        <dbReference type="EMBL" id="KAJ0988645.1"/>
    </source>
</evidence>
<dbReference type="GO" id="GO:0033528">
    <property type="term" value="P:S-methylmethionine cycle"/>
    <property type="evidence" value="ECO:0007669"/>
    <property type="project" value="TreeGrafter"/>
</dbReference>
<dbReference type="PANTHER" id="PTHR46015:SF7">
    <property type="entry name" value="HOMOCYSTEINE S-METHYLTRANSFERASE 1"/>
    <property type="match status" value="1"/>
</dbReference>
<protein>
    <recommendedName>
        <fullName evidence="6">Hcy-binding domain-containing protein</fullName>
    </recommendedName>
</protein>
<evidence type="ECO:0000256" key="2">
    <source>
        <dbReference type="ARBA" id="ARBA00022679"/>
    </source>
</evidence>
<accession>A0A9D5DD63</accession>
<evidence type="ECO:0000256" key="3">
    <source>
        <dbReference type="ARBA" id="ARBA00022723"/>
    </source>
</evidence>
<dbReference type="GO" id="GO:0009086">
    <property type="term" value="P:methionine biosynthetic process"/>
    <property type="evidence" value="ECO:0007669"/>
    <property type="project" value="TreeGrafter"/>
</dbReference>
<keyword evidence="1" id="KW-0489">Methyltransferase</keyword>
<name>A0A9D5DD63_9LILI</name>
<dbReference type="GO" id="GO:0032259">
    <property type="term" value="P:methylation"/>
    <property type="evidence" value="ECO:0007669"/>
    <property type="project" value="UniProtKB-KW"/>
</dbReference>
<dbReference type="AlphaFoldDB" id="A0A9D5DD63"/>
<dbReference type="InterPro" id="IPR051486">
    <property type="entry name" value="Hcy_S-methyltransferase"/>
</dbReference>
<comment type="caution">
    <text evidence="7">The sequence shown here is derived from an EMBL/GenBank/DDBJ whole genome shotgun (WGS) entry which is preliminary data.</text>
</comment>
<reference evidence="7" key="2">
    <citation type="journal article" date="2022" name="Hortic Res">
        <title>The genome of Dioscorea zingiberensis sheds light on the biosynthesis, origin and evolution of the medicinally important diosgenin saponins.</title>
        <authorList>
            <person name="Li Y."/>
            <person name="Tan C."/>
            <person name="Li Z."/>
            <person name="Guo J."/>
            <person name="Li S."/>
            <person name="Chen X."/>
            <person name="Wang C."/>
            <person name="Dai X."/>
            <person name="Yang H."/>
            <person name="Song W."/>
            <person name="Hou L."/>
            <person name="Xu J."/>
            <person name="Tong Z."/>
            <person name="Xu A."/>
            <person name="Yuan X."/>
            <person name="Wang W."/>
            <person name="Yang Q."/>
            <person name="Chen L."/>
            <person name="Sun Z."/>
            <person name="Wang K."/>
            <person name="Pan B."/>
            <person name="Chen J."/>
            <person name="Bao Y."/>
            <person name="Liu F."/>
            <person name="Qi X."/>
            <person name="Gang D.R."/>
            <person name="Wen J."/>
            <person name="Li J."/>
        </authorList>
    </citation>
    <scope>NUCLEOTIDE SEQUENCE</scope>
    <source>
        <strain evidence="7">Dzin_1.0</strain>
    </source>
</reference>
<evidence type="ECO:0000256" key="5">
    <source>
        <dbReference type="PROSITE-ProRule" id="PRU00333"/>
    </source>
</evidence>
<keyword evidence="3" id="KW-0479">Metal-binding</keyword>
<organism evidence="7 8">
    <name type="scientific">Dioscorea zingiberensis</name>
    <dbReference type="NCBI Taxonomy" id="325984"/>
    <lineage>
        <taxon>Eukaryota</taxon>
        <taxon>Viridiplantae</taxon>
        <taxon>Streptophyta</taxon>
        <taxon>Embryophyta</taxon>
        <taxon>Tracheophyta</taxon>
        <taxon>Spermatophyta</taxon>
        <taxon>Magnoliopsida</taxon>
        <taxon>Liliopsida</taxon>
        <taxon>Dioscoreales</taxon>
        <taxon>Dioscoreaceae</taxon>
        <taxon>Dioscorea</taxon>
    </lineage>
</organism>
<evidence type="ECO:0000256" key="1">
    <source>
        <dbReference type="ARBA" id="ARBA00022603"/>
    </source>
</evidence>
<keyword evidence="8" id="KW-1185">Reference proteome</keyword>
<dbReference type="SUPFAM" id="SSF82282">
    <property type="entry name" value="Homocysteine S-methyltransferase"/>
    <property type="match status" value="1"/>
</dbReference>
<proteinExistence type="predicted"/>
<evidence type="ECO:0000313" key="8">
    <source>
        <dbReference type="Proteomes" id="UP001085076"/>
    </source>
</evidence>
<dbReference type="PANTHER" id="PTHR46015">
    <property type="entry name" value="ZGC:172121"/>
    <property type="match status" value="1"/>
</dbReference>
<dbReference type="GO" id="GO:0046872">
    <property type="term" value="F:metal ion binding"/>
    <property type="evidence" value="ECO:0007669"/>
    <property type="project" value="UniProtKB-KW"/>
</dbReference>
<evidence type="ECO:0000256" key="4">
    <source>
        <dbReference type="ARBA" id="ARBA00022833"/>
    </source>
</evidence>
<sequence length="105" mass="11814">MEKLIVEFKKITWKPIAIYPNRGEVWDGRAKRWLEMNMPCNADHCGVHPVLPFSLHLEPSECLGHEKFEVLAKRWKDAGASLIGGCCRTSPATIQAVSSVIKSRP</sequence>
<feature type="domain" description="Hcy-binding" evidence="6">
    <location>
        <begin position="1"/>
        <end position="101"/>
    </location>
</feature>
<dbReference type="InterPro" id="IPR036589">
    <property type="entry name" value="HCY_dom_sf"/>
</dbReference>
<dbReference type="OrthoDB" id="1922999at2759"/>
<evidence type="ECO:0000259" key="6">
    <source>
        <dbReference type="PROSITE" id="PS50970"/>
    </source>
</evidence>
<dbReference type="Pfam" id="PF02574">
    <property type="entry name" value="S-methyl_trans"/>
    <property type="match status" value="1"/>
</dbReference>